<dbReference type="InterPro" id="IPR002547">
    <property type="entry name" value="tRNA-bd_dom"/>
</dbReference>
<dbReference type="InterPro" id="IPR010987">
    <property type="entry name" value="Glutathione-S-Trfase_C-like"/>
</dbReference>
<reference evidence="10" key="1">
    <citation type="submission" date="2015-08" db="EMBL/GenBank/DDBJ databases">
        <authorList>
            <person name="Babu N.S."/>
            <person name="Beckwith C.J."/>
            <person name="Beseler K.G."/>
            <person name="Brison A."/>
            <person name="Carone J.V."/>
            <person name="Caskin T.P."/>
            <person name="Diamond M."/>
            <person name="Durham M.E."/>
            <person name="Foxe J.M."/>
            <person name="Go M."/>
            <person name="Henderson B.A."/>
            <person name="Jones I.B."/>
            <person name="McGettigan J.A."/>
            <person name="Micheletti S.J."/>
            <person name="Nasrallah M.E."/>
            <person name="Ortiz D."/>
            <person name="Piller C.R."/>
            <person name="Privatt S.R."/>
            <person name="Schneider S.L."/>
            <person name="Sharp S."/>
            <person name="Smith T.C."/>
            <person name="Stanton J.D."/>
            <person name="Ullery H.E."/>
            <person name="Wilson R.J."/>
            <person name="Serrano M.G."/>
            <person name="Buck G."/>
            <person name="Lee V."/>
            <person name="Wang Y."/>
            <person name="Carvalho R."/>
            <person name="Voegtly L."/>
            <person name="Shi R."/>
            <person name="Duckworth R."/>
            <person name="Johnson A."/>
            <person name="Loviza R."/>
            <person name="Walstead R."/>
            <person name="Shah Z."/>
            <person name="Kiflezghi M."/>
            <person name="Wade K."/>
            <person name="Ball S.L."/>
            <person name="Bradley K.W."/>
            <person name="Asai D.J."/>
            <person name="Bowman C.A."/>
            <person name="Russell D.A."/>
            <person name="Pope W.H."/>
            <person name="Jacobs-Sera D."/>
            <person name="Hendrix R.W."/>
            <person name="Hatfull G.F."/>
        </authorList>
    </citation>
    <scope>NUCLEOTIDE SEQUENCE</scope>
</reference>
<feature type="compositionally biased region" description="Low complexity" evidence="7">
    <location>
        <begin position="285"/>
        <end position="295"/>
    </location>
</feature>
<evidence type="ECO:0000313" key="10">
    <source>
        <dbReference type="EMBL" id="JAT78607.1"/>
    </source>
</evidence>
<evidence type="ECO:0000256" key="6">
    <source>
        <dbReference type="PROSITE-ProRule" id="PRU00209"/>
    </source>
</evidence>
<accession>A0A1D2AHD2</accession>
<proteinExistence type="predicted"/>
<dbReference type="InterPro" id="IPR036282">
    <property type="entry name" value="Glutathione-S-Trfase_C_sf"/>
</dbReference>
<feature type="region of interest" description="Disordered" evidence="7">
    <location>
        <begin position="1"/>
        <end position="25"/>
    </location>
</feature>
<dbReference type="GO" id="GO:0006412">
    <property type="term" value="P:translation"/>
    <property type="evidence" value="ECO:0007669"/>
    <property type="project" value="UniProtKB-KW"/>
</dbReference>
<gene>
    <name evidence="10" type="ORF">g.3198</name>
</gene>
<dbReference type="SUPFAM" id="SSF50249">
    <property type="entry name" value="Nucleic acid-binding proteins"/>
    <property type="match status" value="1"/>
</dbReference>
<dbReference type="InterPro" id="IPR051270">
    <property type="entry name" value="Tyrosine-tRNA_ligase_regulator"/>
</dbReference>
<dbReference type="EMBL" id="GDKF01000015">
    <property type="protein sequence ID" value="JAT78607.1"/>
    <property type="molecule type" value="Transcribed_RNA"/>
</dbReference>
<feature type="compositionally biased region" description="Low complexity" evidence="7">
    <location>
        <begin position="236"/>
        <end position="259"/>
    </location>
</feature>
<evidence type="ECO:0000259" key="9">
    <source>
        <dbReference type="PROSITE" id="PS50886"/>
    </source>
</evidence>
<evidence type="ECO:0000256" key="2">
    <source>
        <dbReference type="ARBA" id="ARBA00022490"/>
    </source>
</evidence>
<dbReference type="Gene3D" id="2.40.50.140">
    <property type="entry name" value="Nucleic acid-binding proteins"/>
    <property type="match status" value="1"/>
</dbReference>
<feature type="domain" description="GST C-terminal" evidence="8">
    <location>
        <begin position="102"/>
        <end position="223"/>
    </location>
</feature>
<evidence type="ECO:0000256" key="5">
    <source>
        <dbReference type="ARBA" id="ARBA00022917"/>
    </source>
</evidence>
<dbReference type="SUPFAM" id="SSF47616">
    <property type="entry name" value="GST C-terminal domain-like"/>
    <property type="match status" value="1"/>
</dbReference>
<dbReference type="AlphaFoldDB" id="A0A1D2AHD2"/>
<dbReference type="InterPro" id="IPR053836">
    <property type="entry name" value="Arc1-like_N"/>
</dbReference>
<dbReference type="InterPro" id="IPR012340">
    <property type="entry name" value="NA-bd_OB-fold"/>
</dbReference>
<dbReference type="GO" id="GO:0032991">
    <property type="term" value="C:protein-containing complex"/>
    <property type="evidence" value="ECO:0007669"/>
    <property type="project" value="UniProtKB-ARBA"/>
</dbReference>
<feature type="domain" description="TRNA-binding" evidence="9">
    <location>
        <begin position="301"/>
        <end position="404"/>
    </location>
</feature>
<dbReference type="PANTHER" id="PTHR11586:SF33">
    <property type="entry name" value="AMINOACYL TRNA SYNTHASE COMPLEX-INTERACTING MULTIFUNCTIONAL PROTEIN 1"/>
    <property type="match status" value="1"/>
</dbReference>
<feature type="region of interest" description="Disordered" evidence="7">
    <location>
        <begin position="228"/>
        <end position="295"/>
    </location>
</feature>
<dbReference type="CDD" id="cd02799">
    <property type="entry name" value="tRNA_bind_EMAP-II_like"/>
    <property type="match status" value="1"/>
</dbReference>
<name>A0A1D2AHD2_AUXPR</name>
<evidence type="ECO:0000256" key="4">
    <source>
        <dbReference type="ARBA" id="ARBA00022884"/>
    </source>
</evidence>
<dbReference type="PROSITE" id="PS50886">
    <property type="entry name" value="TRBD"/>
    <property type="match status" value="1"/>
</dbReference>
<dbReference type="PANTHER" id="PTHR11586">
    <property type="entry name" value="TRNA-AMINOACYLATION COFACTOR ARC1 FAMILY MEMBER"/>
    <property type="match status" value="1"/>
</dbReference>
<protein>
    <recommendedName>
        <fullName evidence="11">tRNA-binding domain-containing protein</fullName>
    </recommendedName>
</protein>
<dbReference type="Pfam" id="PF01588">
    <property type="entry name" value="tRNA_bind"/>
    <property type="match status" value="1"/>
</dbReference>
<dbReference type="GO" id="GO:0005737">
    <property type="term" value="C:cytoplasm"/>
    <property type="evidence" value="ECO:0007669"/>
    <property type="project" value="UniProtKB-SubCell"/>
</dbReference>
<keyword evidence="2" id="KW-0963">Cytoplasm</keyword>
<dbReference type="PROSITE" id="PS50405">
    <property type="entry name" value="GST_CTER"/>
    <property type="match status" value="1"/>
</dbReference>
<dbReference type="Gene3D" id="1.20.1050.130">
    <property type="match status" value="1"/>
</dbReference>
<dbReference type="Pfam" id="PF21972">
    <property type="entry name" value="Arc1p_N_like"/>
    <property type="match status" value="1"/>
</dbReference>
<keyword evidence="4 6" id="KW-0694">RNA-binding</keyword>
<evidence type="ECO:0000259" key="8">
    <source>
        <dbReference type="PROSITE" id="PS50405"/>
    </source>
</evidence>
<keyword evidence="3 6" id="KW-0820">tRNA-binding</keyword>
<dbReference type="FunFam" id="2.40.50.140:FF:000047">
    <property type="entry name" value="tyrosine--tRNA ligase, cytoplasmic isoform X2"/>
    <property type="match status" value="1"/>
</dbReference>
<evidence type="ECO:0008006" key="11">
    <source>
        <dbReference type="Google" id="ProtNLM"/>
    </source>
</evidence>
<organism evidence="10">
    <name type="scientific">Auxenochlorella protothecoides</name>
    <name type="common">Green microalga</name>
    <name type="synonym">Chlorella protothecoides</name>
    <dbReference type="NCBI Taxonomy" id="3075"/>
    <lineage>
        <taxon>Eukaryota</taxon>
        <taxon>Viridiplantae</taxon>
        <taxon>Chlorophyta</taxon>
        <taxon>core chlorophytes</taxon>
        <taxon>Trebouxiophyceae</taxon>
        <taxon>Chlorellales</taxon>
        <taxon>Chlorellaceae</taxon>
        <taxon>Auxenochlorella</taxon>
    </lineage>
</organism>
<evidence type="ECO:0000256" key="7">
    <source>
        <dbReference type="SAM" id="MobiDB-lite"/>
    </source>
</evidence>
<keyword evidence="5" id="KW-0648">Protein biosynthesis</keyword>
<sequence length="462" mass="49338">MVAWRPTWASAQSWPTTHRQHGSGQPLEGVFKGSAAINTSQIHRFYPVCIKMTTTVAVRTDSARRLLFLVTSVGRTSDAITITLDESLPTECLVPEGTAGCTLKAAAVFLTGLSTQTTQLLGVEPKEIQTQVEEYVSKYGDLPAVTPADLADLDAHLLTRTFIAGNALTLADLVTYAAVAPALSSLPPKERSQLPNLVRWYDHIHFTADPACYYPDLEISKPVFASPGPSAPMPAPAAAAGTAGNKEGPKAAPEPKAAARTQATGPEGQQPRAKKEKKAKEAKEAQVAAAPAAPAPAEEPLVDLLDLRVGKIVAVERHPNAESLYVETINLGEENPRQIVSGLVKFVPIEAMQGRTVVVVTNLKPAKMRDVMSYGMVLCASNDAHDNVDPIIVPEGVPVGERITFEGYTREPEAQLNPRKKQFEKIAPSLIVLPDGICSYKGVPFMTSRGPVTATIPGAHIA</sequence>
<evidence type="ECO:0000256" key="3">
    <source>
        <dbReference type="ARBA" id="ARBA00022555"/>
    </source>
</evidence>
<dbReference type="CDD" id="cd10289">
    <property type="entry name" value="GST_C_AaRS_like"/>
    <property type="match status" value="1"/>
</dbReference>
<evidence type="ECO:0000256" key="1">
    <source>
        <dbReference type="ARBA" id="ARBA00004496"/>
    </source>
</evidence>
<dbReference type="GO" id="GO:0000049">
    <property type="term" value="F:tRNA binding"/>
    <property type="evidence" value="ECO:0007669"/>
    <property type="project" value="UniProtKB-UniRule"/>
</dbReference>
<comment type="subcellular location">
    <subcellularLocation>
        <location evidence="1">Cytoplasm</location>
    </subcellularLocation>
</comment>